<sequence length="218" mass="24297">MTTSTGDLTSNSSIAEPVLLFLGVLSNSTEAVDRARRLIEIVFHMSIVEYGPVNFDFTDFYNGEMGPELLRRVWLLNGLMDPEDLHLTKLLTGNLEAALAGGAGRPRIVNLDPGYMSLARIALFTTKDRPHRLYLGSGIYGESTLQFFDSSYRDVAHTYADYRSPELRGFFNEQRPALKSLLRDYREGTEQCRNIYQILGDGQCSGCGESVDPSAPEN</sequence>
<name>A0A2N1PRL3_9BACT</name>
<dbReference type="Pfam" id="PF14385">
    <property type="entry name" value="DUF4416"/>
    <property type="match status" value="1"/>
</dbReference>
<protein>
    <recommendedName>
        <fullName evidence="3">DUF4416 domain-containing protein</fullName>
    </recommendedName>
</protein>
<evidence type="ECO:0000313" key="1">
    <source>
        <dbReference type="EMBL" id="PKK90981.1"/>
    </source>
</evidence>
<organism evidence="1 2">
    <name type="scientific">Candidatus Wallbacteria bacterium HGW-Wallbacteria-1</name>
    <dbReference type="NCBI Taxonomy" id="2013854"/>
    <lineage>
        <taxon>Bacteria</taxon>
        <taxon>Candidatus Walliibacteriota</taxon>
    </lineage>
</organism>
<dbReference type="AlphaFoldDB" id="A0A2N1PRL3"/>
<proteinExistence type="predicted"/>
<dbReference type="InterPro" id="IPR025529">
    <property type="entry name" value="DUF4416"/>
</dbReference>
<comment type="caution">
    <text evidence="1">The sequence shown here is derived from an EMBL/GenBank/DDBJ whole genome shotgun (WGS) entry which is preliminary data.</text>
</comment>
<reference evidence="1 2" key="1">
    <citation type="journal article" date="2017" name="ISME J.">
        <title>Potential for microbial H2 and metal transformations associated with novel bacteria and archaea in deep terrestrial subsurface sediments.</title>
        <authorList>
            <person name="Hernsdorf A.W."/>
            <person name="Amano Y."/>
            <person name="Miyakawa K."/>
            <person name="Ise K."/>
            <person name="Suzuki Y."/>
            <person name="Anantharaman K."/>
            <person name="Probst A."/>
            <person name="Burstein D."/>
            <person name="Thomas B.C."/>
            <person name="Banfield J.F."/>
        </authorList>
    </citation>
    <scope>NUCLEOTIDE SEQUENCE [LARGE SCALE GENOMIC DNA]</scope>
    <source>
        <strain evidence="1">HGW-Wallbacteria-1</strain>
    </source>
</reference>
<gene>
    <name evidence="1" type="ORF">CVV64_04210</name>
</gene>
<dbReference type="EMBL" id="PGXC01000003">
    <property type="protein sequence ID" value="PKK90981.1"/>
    <property type="molecule type" value="Genomic_DNA"/>
</dbReference>
<evidence type="ECO:0008006" key="3">
    <source>
        <dbReference type="Google" id="ProtNLM"/>
    </source>
</evidence>
<evidence type="ECO:0000313" key="2">
    <source>
        <dbReference type="Proteomes" id="UP000233256"/>
    </source>
</evidence>
<dbReference type="Proteomes" id="UP000233256">
    <property type="component" value="Unassembled WGS sequence"/>
</dbReference>
<accession>A0A2N1PRL3</accession>